<dbReference type="AlphaFoldDB" id="A0A086TMI1"/>
<feature type="compositionally biased region" description="Acidic residues" evidence="1">
    <location>
        <begin position="291"/>
        <end position="301"/>
    </location>
</feature>
<keyword evidence="2" id="KW-0812">Transmembrane</keyword>
<sequence>MNGSMSTSSDSDSGSGTLDASFASPDFDITCKHEPAILACADEKHEEALSTPKESFPAQVTDMDLLTTTIEPASHNTSASDLETTSANTDILEVTLIHPTSVIDDTDISPTLLTSPNSVAEPCSNTQSTTTVKTEAMSSQLSQDNDNQPQEPVQGSFSEGYSEQEFATRLLALNVNIDTTETGLTPSSSSSPSSASTSYSSSSSLSEFLLIGQTEREDSEFDRHSEQSFESHDSFGERYSETLGTSNLSQSSTSTISEHTSRQRQSRRESRRESYRESRRENHRHSRVCDEEYEQYSDESFQDYHRHESSKSPGPQKERTTEFNSEHTSTSSTRFTDRPSSPANSERTRKRRSHRASPPPEESAPVSPAPSPMLPPLPALKLPSVRGIAKSMVELMIATMVCVSLVGVMFAFSYVSTGTKHLLGWYSDQRFGQRIRERIREREHFVQEALERMAGEEYVKIKRQGRPGQQQHGYASSSNQYNRQYYQDQHQEQPYERESLSNAEWQELIRAASLSFMAKFSSPGRH</sequence>
<feature type="compositionally biased region" description="Pro residues" evidence="1">
    <location>
        <begin position="357"/>
        <end position="372"/>
    </location>
</feature>
<feature type="region of interest" description="Disordered" evidence="1">
    <location>
        <begin position="113"/>
        <end position="161"/>
    </location>
</feature>
<feature type="compositionally biased region" description="Low complexity" evidence="1">
    <location>
        <begin position="187"/>
        <end position="203"/>
    </location>
</feature>
<evidence type="ECO:0000313" key="3">
    <source>
        <dbReference type="EMBL" id="KFH63158.1"/>
    </source>
</evidence>
<keyword evidence="4" id="KW-1185">Reference proteome</keyword>
<accession>A0A086TMI1</accession>
<name>A0A086TMI1_9FUNG</name>
<feature type="compositionally biased region" description="Basic and acidic residues" evidence="1">
    <location>
        <begin position="266"/>
        <end position="280"/>
    </location>
</feature>
<feature type="compositionally biased region" description="Low complexity" evidence="1">
    <location>
        <begin position="245"/>
        <end position="258"/>
    </location>
</feature>
<dbReference type="Proteomes" id="UP000243308">
    <property type="component" value="Unassembled WGS sequence"/>
</dbReference>
<feature type="region of interest" description="Disordered" evidence="1">
    <location>
        <begin position="182"/>
        <end position="203"/>
    </location>
</feature>
<organism evidence="3 4">
    <name type="scientific">Podila verticillata NRRL 6337</name>
    <dbReference type="NCBI Taxonomy" id="1069443"/>
    <lineage>
        <taxon>Eukaryota</taxon>
        <taxon>Fungi</taxon>
        <taxon>Fungi incertae sedis</taxon>
        <taxon>Mucoromycota</taxon>
        <taxon>Mortierellomycotina</taxon>
        <taxon>Mortierellomycetes</taxon>
        <taxon>Mortierellales</taxon>
        <taxon>Mortierellaceae</taxon>
        <taxon>Podila</taxon>
    </lineage>
</organism>
<feature type="compositionally biased region" description="Polar residues" evidence="1">
    <location>
        <begin position="326"/>
        <end position="345"/>
    </location>
</feature>
<dbReference type="EMBL" id="KN042429">
    <property type="protein sequence ID" value="KFH63158.1"/>
    <property type="molecule type" value="Genomic_DNA"/>
</dbReference>
<proteinExistence type="predicted"/>
<feature type="region of interest" description="Disordered" evidence="1">
    <location>
        <begin position="215"/>
        <end position="372"/>
    </location>
</feature>
<keyword evidence="2" id="KW-0472">Membrane</keyword>
<feature type="compositionally biased region" description="Basic and acidic residues" evidence="1">
    <location>
        <begin position="221"/>
        <end position="240"/>
    </location>
</feature>
<evidence type="ECO:0000313" key="4">
    <source>
        <dbReference type="Proteomes" id="UP000243308"/>
    </source>
</evidence>
<evidence type="ECO:0000256" key="2">
    <source>
        <dbReference type="SAM" id="Phobius"/>
    </source>
</evidence>
<evidence type="ECO:0000256" key="1">
    <source>
        <dbReference type="SAM" id="MobiDB-lite"/>
    </source>
</evidence>
<gene>
    <name evidence="3" type="ORF">MVEG_11195</name>
</gene>
<feature type="compositionally biased region" description="Basic and acidic residues" evidence="1">
    <location>
        <begin position="302"/>
        <end position="325"/>
    </location>
</feature>
<dbReference type="OrthoDB" id="2447542at2759"/>
<keyword evidence="2" id="KW-1133">Transmembrane helix</keyword>
<reference evidence="3 4" key="1">
    <citation type="submission" date="2011-02" db="EMBL/GenBank/DDBJ databases">
        <title>The Genome Sequence of Mortierella verticillata NRRL 6337.</title>
        <authorList>
            <consortium name="The Broad Institute Genome Sequencing Platform"/>
            <person name="Russ C."/>
            <person name="Cuomo C."/>
            <person name="Burger G."/>
            <person name="Gray M.W."/>
            <person name="Holland P.W.H."/>
            <person name="King N."/>
            <person name="Lang F.B.F."/>
            <person name="Roger A.J."/>
            <person name="Ruiz-Trillo I."/>
            <person name="Young S.K."/>
            <person name="Zeng Q."/>
            <person name="Gargeya S."/>
            <person name="Alvarado L."/>
            <person name="Berlin A."/>
            <person name="Chapman S.B."/>
            <person name="Chen Z."/>
            <person name="Freedman E."/>
            <person name="Gellesch M."/>
            <person name="Goldberg J."/>
            <person name="Griggs A."/>
            <person name="Gujja S."/>
            <person name="Heilman E."/>
            <person name="Heiman D."/>
            <person name="Howarth C."/>
            <person name="Mehta T."/>
            <person name="Neiman D."/>
            <person name="Pearson M."/>
            <person name="Roberts A."/>
            <person name="Saif S."/>
            <person name="Shea T."/>
            <person name="Shenoy N."/>
            <person name="Sisk P."/>
            <person name="Stolte C."/>
            <person name="Sykes S."/>
            <person name="White J."/>
            <person name="Yandava C."/>
            <person name="Haas B."/>
            <person name="Nusbaum C."/>
            <person name="Birren B."/>
        </authorList>
    </citation>
    <scope>NUCLEOTIDE SEQUENCE [LARGE SCALE GENOMIC DNA]</scope>
    <source>
        <strain evidence="3 4">NRRL 6337</strain>
    </source>
</reference>
<protein>
    <submittedName>
        <fullName evidence="3">Uncharacterized protein</fullName>
    </submittedName>
</protein>
<feature type="transmembrane region" description="Helical" evidence="2">
    <location>
        <begin position="395"/>
        <end position="415"/>
    </location>
</feature>